<evidence type="ECO:0000256" key="2">
    <source>
        <dbReference type="SAM" id="Phobius"/>
    </source>
</evidence>
<evidence type="ECO:0000313" key="4">
    <source>
        <dbReference type="Proteomes" id="UP000523863"/>
    </source>
</evidence>
<dbReference type="Proteomes" id="UP000523863">
    <property type="component" value="Unassembled WGS sequence"/>
</dbReference>
<feature type="compositionally biased region" description="Basic and acidic residues" evidence="1">
    <location>
        <begin position="90"/>
        <end position="107"/>
    </location>
</feature>
<comment type="caution">
    <text evidence="3">The sequence shown here is derived from an EMBL/GenBank/DDBJ whole genome shotgun (WGS) entry which is preliminary data.</text>
</comment>
<sequence>MSGEEPQPLTRRELRERRLAAEAGKDGAKAAPKSTVSTPEEKAPNAQPVFFAPEDVRPSEPEHNSGPATRRQRRIDAAKAKAAGAPPRADNAEKLDASHVDLSKLKQDGPVTNHFAKIREKSRGDEPKRIVPANDEDGHDSDPKATPTQAEKDLFNTGLNSPDTRSVHVVMPKPSAAQQNFDAEDDPEPSDEFGASKARYETRAQLRQRQAKQNRKDLKASSTAPDRTETATPSPAKPVAVTNTGTPEPFKASGAQGLEPLGFMDGGGARARRQYVLSVSALSLGVLTFIVGLIMMLTR</sequence>
<reference evidence="3 4" key="1">
    <citation type="submission" date="2020-08" db="EMBL/GenBank/DDBJ databases">
        <title>Sequencing the genomes of 1000 actinobacteria strains.</title>
        <authorList>
            <person name="Klenk H.-P."/>
        </authorList>
    </citation>
    <scope>NUCLEOTIDE SEQUENCE [LARGE SCALE GENOMIC DNA]</scope>
    <source>
        <strain evidence="3 4">DSM 23694</strain>
    </source>
</reference>
<feature type="region of interest" description="Disordered" evidence="1">
    <location>
        <begin position="1"/>
        <end position="258"/>
    </location>
</feature>
<feature type="compositionally biased region" description="Polar residues" evidence="1">
    <location>
        <begin position="220"/>
        <end position="233"/>
    </location>
</feature>
<gene>
    <name evidence="3" type="ORF">BKA12_000695</name>
</gene>
<evidence type="ECO:0000313" key="3">
    <source>
        <dbReference type="EMBL" id="MBB5597615.1"/>
    </source>
</evidence>
<keyword evidence="2" id="KW-0472">Membrane</keyword>
<dbReference type="AlphaFoldDB" id="A0A7W8Y9V1"/>
<dbReference type="RefSeq" id="WP_183640685.1">
    <property type="nucleotide sequence ID" value="NZ_JACHBL010000001.1"/>
</dbReference>
<feature type="transmembrane region" description="Helical" evidence="2">
    <location>
        <begin position="275"/>
        <end position="297"/>
    </location>
</feature>
<feature type="compositionally biased region" description="Low complexity" evidence="1">
    <location>
        <begin position="80"/>
        <end position="89"/>
    </location>
</feature>
<keyword evidence="2" id="KW-0812">Transmembrane</keyword>
<protein>
    <submittedName>
        <fullName evidence="3">Uncharacterized protein</fullName>
    </submittedName>
</protein>
<dbReference type="EMBL" id="JACHBL010000001">
    <property type="protein sequence ID" value="MBB5597615.1"/>
    <property type="molecule type" value="Genomic_DNA"/>
</dbReference>
<feature type="compositionally biased region" description="Basic and acidic residues" evidence="1">
    <location>
        <begin position="54"/>
        <end position="63"/>
    </location>
</feature>
<evidence type="ECO:0000256" key="1">
    <source>
        <dbReference type="SAM" id="MobiDB-lite"/>
    </source>
</evidence>
<name>A0A7W8Y9V1_9MICC</name>
<organism evidence="3 4">
    <name type="scientific">Neomicrococcus lactis</name>
    <dbReference type="NCBI Taxonomy" id="732241"/>
    <lineage>
        <taxon>Bacteria</taxon>
        <taxon>Bacillati</taxon>
        <taxon>Actinomycetota</taxon>
        <taxon>Actinomycetes</taxon>
        <taxon>Micrococcales</taxon>
        <taxon>Micrococcaceae</taxon>
        <taxon>Neomicrococcus</taxon>
    </lineage>
</organism>
<feature type="compositionally biased region" description="Acidic residues" evidence="1">
    <location>
        <begin position="182"/>
        <end position="191"/>
    </location>
</feature>
<keyword evidence="2" id="KW-1133">Transmembrane helix</keyword>
<feature type="compositionally biased region" description="Basic and acidic residues" evidence="1">
    <location>
        <begin position="117"/>
        <end position="129"/>
    </location>
</feature>
<proteinExistence type="predicted"/>
<keyword evidence="4" id="KW-1185">Reference proteome</keyword>
<feature type="compositionally biased region" description="Basic and acidic residues" evidence="1">
    <location>
        <begin position="10"/>
        <end position="28"/>
    </location>
</feature>
<accession>A0A7W8Y9V1</accession>